<dbReference type="PANTHER" id="PTHR10395:SF7">
    <property type="entry name" value="5-HYDROXYISOURATE HYDROLASE"/>
    <property type="match status" value="1"/>
</dbReference>
<evidence type="ECO:0000256" key="4">
    <source>
        <dbReference type="ARBA" id="ARBA00011881"/>
    </source>
</evidence>
<comment type="caution">
    <text evidence="10">The sequence shown here is derived from an EMBL/GenBank/DDBJ whole genome shotgun (WGS) entry which is preliminary data.</text>
</comment>
<dbReference type="AlphaFoldDB" id="A0A4T0X3I9"/>
<dbReference type="PROSITE" id="PS51257">
    <property type="entry name" value="PROKAR_LIPOPROTEIN"/>
    <property type="match status" value="1"/>
</dbReference>
<evidence type="ECO:0000313" key="11">
    <source>
        <dbReference type="Proteomes" id="UP000307173"/>
    </source>
</evidence>
<evidence type="ECO:0000256" key="3">
    <source>
        <dbReference type="ARBA" id="ARBA00009850"/>
    </source>
</evidence>
<name>A0A4T0X3I9_9ASCO</name>
<dbReference type="CDD" id="cd05822">
    <property type="entry name" value="TLP_HIUase"/>
    <property type="match status" value="1"/>
</dbReference>
<dbReference type="GO" id="GO:0006144">
    <property type="term" value="P:purine nucleobase metabolic process"/>
    <property type="evidence" value="ECO:0007669"/>
    <property type="project" value="UniProtKB-KW"/>
</dbReference>
<evidence type="ECO:0000256" key="5">
    <source>
        <dbReference type="ARBA" id="ARBA00022631"/>
    </source>
</evidence>
<sequence>MVLKNVTYFPLAMSLSCHILDTTNGLPARGVECVLKDNLGNVLGTGRTNNDGRIRWEGITLSIGVYELLFQTAEYFTDAGRSTFFPHVSIAFQVTDSSHYHIPLLLSNYGYSTYRGS</sequence>
<comment type="subunit">
    <text evidence="4 8">Homotetramer.</text>
</comment>
<dbReference type="GO" id="GO:0033971">
    <property type="term" value="F:hydroxyisourate hydrolase activity"/>
    <property type="evidence" value="ECO:0007669"/>
    <property type="project" value="UniProtKB-EC"/>
</dbReference>
<feature type="binding site" evidence="7">
    <location>
        <position position="18"/>
    </location>
    <ligand>
        <name>substrate</name>
    </ligand>
</feature>
<dbReference type="EMBL" id="SELW01000220">
    <property type="protein sequence ID" value="TID29908.1"/>
    <property type="molecule type" value="Genomic_DNA"/>
</dbReference>
<comment type="similarity">
    <text evidence="3 8">Belongs to the transthyretin family. 5-hydroxyisourate hydrolase subfamily.</text>
</comment>
<accession>A0A4T0X3I9</accession>
<dbReference type="InterPro" id="IPR036817">
    <property type="entry name" value="Transthyretin/HIU_hydrolase_sf"/>
</dbReference>
<gene>
    <name evidence="10" type="ORF">CANINC_001419</name>
</gene>
<keyword evidence="6 8" id="KW-0378">Hydrolase</keyword>
<dbReference type="NCBIfam" id="TIGR02962">
    <property type="entry name" value="hdxy_isourate"/>
    <property type="match status" value="1"/>
</dbReference>
<feature type="domain" description="Transthyretin/hydroxyisourate hydrolase" evidence="9">
    <location>
        <begin position="15"/>
        <end position="116"/>
    </location>
</feature>
<organism evidence="10 11">
    <name type="scientific">Pichia inconspicua</name>
    <dbReference type="NCBI Taxonomy" id="52247"/>
    <lineage>
        <taxon>Eukaryota</taxon>
        <taxon>Fungi</taxon>
        <taxon>Dikarya</taxon>
        <taxon>Ascomycota</taxon>
        <taxon>Saccharomycotina</taxon>
        <taxon>Pichiomycetes</taxon>
        <taxon>Pichiales</taxon>
        <taxon>Pichiaceae</taxon>
        <taxon>Pichia</taxon>
    </lineage>
</organism>
<dbReference type="EC" id="3.5.2.17" evidence="8"/>
<keyword evidence="11" id="KW-1185">Reference proteome</keyword>
<proteinExistence type="inferred from homology"/>
<dbReference type="Gene3D" id="2.60.40.180">
    <property type="entry name" value="Transthyretin/hydroxyisourate hydrolase domain"/>
    <property type="match status" value="1"/>
</dbReference>
<keyword evidence="5 8" id="KW-0659">Purine metabolism</keyword>
<dbReference type="SUPFAM" id="SSF49472">
    <property type="entry name" value="Transthyretin (synonym: prealbumin)"/>
    <property type="match status" value="1"/>
</dbReference>
<evidence type="ECO:0000256" key="1">
    <source>
        <dbReference type="ARBA" id="ARBA00001043"/>
    </source>
</evidence>
<dbReference type="PANTHER" id="PTHR10395">
    <property type="entry name" value="URICASE AND TRANSTHYRETIN-RELATED"/>
    <property type="match status" value="1"/>
</dbReference>
<dbReference type="STRING" id="52247.A0A4T0X3I9"/>
<dbReference type="InterPro" id="IPR014306">
    <property type="entry name" value="Hydroxyisourate_hydrolase"/>
</dbReference>
<feature type="binding site" evidence="7">
    <location>
        <position position="114"/>
    </location>
    <ligand>
        <name>substrate</name>
    </ligand>
</feature>
<evidence type="ECO:0000313" key="10">
    <source>
        <dbReference type="EMBL" id="TID29908.1"/>
    </source>
</evidence>
<comment type="function">
    <text evidence="2">Catalyzes the hydrolysis of 5-hydroxyisourate (HIU) to 2-oxo-4-hydroxy-4-carboxy-5-ureidoimidazoline (OHCU).</text>
</comment>
<evidence type="ECO:0000256" key="2">
    <source>
        <dbReference type="ARBA" id="ARBA00002704"/>
    </source>
</evidence>
<protein>
    <recommendedName>
        <fullName evidence="8">5-hydroxyisourate hydrolase</fullName>
        <shortName evidence="8">HIU hydrolase</shortName>
        <shortName evidence="8">HIUHase</shortName>
        <ecNumber evidence="8">3.5.2.17</ecNumber>
    </recommendedName>
</protein>
<evidence type="ECO:0000256" key="6">
    <source>
        <dbReference type="ARBA" id="ARBA00022801"/>
    </source>
</evidence>
<evidence type="ECO:0000256" key="7">
    <source>
        <dbReference type="PIRSR" id="PIRSR600895-51"/>
    </source>
</evidence>
<dbReference type="PRINTS" id="PR00189">
    <property type="entry name" value="TRNSTHYRETIN"/>
</dbReference>
<feature type="binding site" evidence="7">
    <location>
        <position position="53"/>
    </location>
    <ligand>
        <name>substrate</name>
    </ligand>
</feature>
<evidence type="ECO:0000259" key="9">
    <source>
        <dbReference type="Pfam" id="PF00576"/>
    </source>
</evidence>
<comment type="catalytic activity">
    <reaction evidence="1 8">
        <text>5-hydroxyisourate + H2O = 5-hydroxy-2-oxo-4-ureido-2,5-dihydro-1H-imidazole-5-carboxylate + H(+)</text>
        <dbReference type="Rhea" id="RHEA:23736"/>
        <dbReference type="ChEBI" id="CHEBI:15377"/>
        <dbReference type="ChEBI" id="CHEBI:15378"/>
        <dbReference type="ChEBI" id="CHEBI:18072"/>
        <dbReference type="ChEBI" id="CHEBI:58639"/>
        <dbReference type="EC" id="3.5.2.17"/>
    </reaction>
</comment>
<dbReference type="InterPro" id="IPR000895">
    <property type="entry name" value="Transthyretin/HIU_hydrolase"/>
</dbReference>
<evidence type="ECO:0000256" key="8">
    <source>
        <dbReference type="RuleBase" id="RU361270"/>
    </source>
</evidence>
<dbReference type="OrthoDB" id="10265230at2759"/>
<reference evidence="10 11" key="1">
    <citation type="journal article" date="2019" name="Front. Genet.">
        <title>Whole-Genome Sequencing of the Opportunistic Yeast Pathogen Candida inconspicua Uncovers Its Hybrid Origin.</title>
        <authorList>
            <person name="Mixao V."/>
            <person name="Hansen A.P."/>
            <person name="Saus E."/>
            <person name="Boekhout T."/>
            <person name="Lass-Florl C."/>
            <person name="Gabaldon T."/>
        </authorList>
    </citation>
    <scope>NUCLEOTIDE SEQUENCE [LARGE SCALE GENOMIC DNA]</scope>
    <source>
        <strain evidence="10 11">CBS 180</strain>
    </source>
</reference>
<dbReference type="Proteomes" id="UP000307173">
    <property type="component" value="Unassembled WGS sequence"/>
</dbReference>
<dbReference type="InterPro" id="IPR023416">
    <property type="entry name" value="Transthyretin/HIU_hydrolase_d"/>
</dbReference>
<dbReference type="Pfam" id="PF00576">
    <property type="entry name" value="Transthyretin"/>
    <property type="match status" value="1"/>
</dbReference>